<reference evidence="1" key="2">
    <citation type="journal article" date="2015" name="Fish Shellfish Immunol.">
        <title>Early steps in the European eel (Anguilla anguilla)-Vibrio vulnificus interaction in the gills: Role of the RtxA13 toxin.</title>
        <authorList>
            <person name="Callol A."/>
            <person name="Pajuelo D."/>
            <person name="Ebbesson L."/>
            <person name="Teles M."/>
            <person name="MacKenzie S."/>
            <person name="Amaro C."/>
        </authorList>
    </citation>
    <scope>NUCLEOTIDE SEQUENCE</scope>
</reference>
<proteinExistence type="predicted"/>
<name>A0A0E9UR86_ANGAN</name>
<protein>
    <submittedName>
        <fullName evidence="1">Uncharacterized protein</fullName>
    </submittedName>
</protein>
<sequence length="51" mass="6070">MWSCFLHSQAPQYKNVLLIIKLMMQVKVTSCEIFLFPFRNFQPIFQISTTT</sequence>
<reference evidence="1" key="1">
    <citation type="submission" date="2014-11" db="EMBL/GenBank/DDBJ databases">
        <authorList>
            <person name="Amaro Gonzalez C."/>
        </authorList>
    </citation>
    <scope>NUCLEOTIDE SEQUENCE</scope>
</reference>
<evidence type="ECO:0000313" key="1">
    <source>
        <dbReference type="EMBL" id="JAH68322.1"/>
    </source>
</evidence>
<accession>A0A0E9UR86</accession>
<dbReference type="EMBL" id="GBXM01040255">
    <property type="protein sequence ID" value="JAH68322.1"/>
    <property type="molecule type" value="Transcribed_RNA"/>
</dbReference>
<dbReference type="AlphaFoldDB" id="A0A0E9UR86"/>
<organism evidence="1">
    <name type="scientific">Anguilla anguilla</name>
    <name type="common">European freshwater eel</name>
    <name type="synonym">Muraena anguilla</name>
    <dbReference type="NCBI Taxonomy" id="7936"/>
    <lineage>
        <taxon>Eukaryota</taxon>
        <taxon>Metazoa</taxon>
        <taxon>Chordata</taxon>
        <taxon>Craniata</taxon>
        <taxon>Vertebrata</taxon>
        <taxon>Euteleostomi</taxon>
        <taxon>Actinopterygii</taxon>
        <taxon>Neopterygii</taxon>
        <taxon>Teleostei</taxon>
        <taxon>Anguilliformes</taxon>
        <taxon>Anguillidae</taxon>
        <taxon>Anguilla</taxon>
    </lineage>
</organism>